<evidence type="ECO:0000256" key="1">
    <source>
        <dbReference type="SAM" id="SignalP"/>
    </source>
</evidence>
<dbReference type="PROSITE" id="PS51257">
    <property type="entry name" value="PROKAR_LIPOPROTEIN"/>
    <property type="match status" value="1"/>
</dbReference>
<feature type="signal peptide" evidence="1">
    <location>
        <begin position="1"/>
        <end position="22"/>
    </location>
</feature>
<evidence type="ECO:0000313" key="3">
    <source>
        <dbReference type="Proteomes" id="UP000282311"/>
    </source>
</evidence>
<keyword evidence="3" id="KW-1185">Reference proteome</keyword>
<dbReference type="OrthoDB" id="1849839at2"/>
<feature type="chain" id="PRO_5017443909" description="Antigen I/II N-terminal domain-containing protein" evidence="1">
    <location>
        <begin position="23"/>
        <end position="212"/>
    </location>
</feature>
<reference evidence="2 3" key="1">
    <citation type="journal article" date="2007" name="Int. J. Syst. Evol. Microbiol.">
        <title>Paenibacillus ginsengarvi sp. nov., isolated from soil from ginseng cultivation.</title>
        <authorList>
            <person name="Yoon M.H."/>
            <person name="Ten L.N."/>
            <person name="Im W.T."/>
        </authorList>
    </citation>
    <scope>NUCLEOTIDE SEQUENCE [LARGE SCALE GENOMIC DNA]</scope>
    <source>
        <strain evidence="2 3">KCTC 13059</strain>
    </source>
</reference>
<keyword evidence="1" id="KW-0732">Signal</keyword>
<proteinExistence type="predicted"/>
<comment type="caution">
    <text evidence="2">The sequence shown here is derived from an EMBL/GenBank/DDBJ whole genome shotgun (WGS) entry which is preliminary data.</text>
</comment>
<organism evidence="2 3">
    <name type="scientific">Paenibacillus ginsengarvi</name>
    <dbReference type="NCBI Taxonomy" id="400777"/>
    <lineage>
        <taxon>Bacteria</taxon>
        <taxon>Bacillati</taxon>
        <taxon>Bacillota</taxon>
        <taxon>Bacilli</taxon>
        <taxon>Bacillales</taxon>
        <taxon>Paenibacillaceae</taxon>
        <taxon>Paenibacillus</taxon>
    </lineage>
</organism>
<protein>
    <recommendedName>
        <fullName evidence="4">Antigen I/II N-terminal domain-containing protein</fullName>
    </recommendedName>
</protein>
<evidence type="ECO:0000313" key="2">
    <source>
        <dbReference type="EMBL" id="RKN86379.1"/>
    </source>
</evidence>
<evidence type="ECO:0008006" key="4">
    <source>
        <dbReference type="Google" id="ProtNLM"/>
    </source>
</evidence>
<gene>
    <name evidence="2" type="ORF">D7M11_03555</name>
</gene>
<sequence length="212" mass="23129">MKNIFSALLLSLLFMIVMGCQASKNEDKATNAAPAAAESNTGSKEESQKINVDKGLLDVEVTLPASFFNGQDLDQVIEKAKTDGVKEAKKNADGSVTYKMSKAKHAEMMKNFEDAIVKMVDDLKSGKDFKSIKAVDVTKKYSEFTVTVDKNAFENSFDAIGLLGVGMSSMFYQSFNGVASDKMKTTIQLKDQATGTVFKTIVYPDDLNKAKN</sequence>
<dbReference type="Proteomes" id="UP000282311">
    <property type="component" value="Unassembled WGS sequence"/>
</dbReference>
<accession>A0A3B0CTC2</accession>
<dbReference type="AlphaFoldDB" id="A0A3B0CTC2"/>
<name>A0A3B0CTC2_9BACL</name>
<dbReference type="EMBL" id="RBAH01000002">
    <property type="protein sequence ID" value="RKN86379.1"/>
    <property type="molecule type" value="Genomic_DNA"/>
</dbReference>